<reference evidence="2 3" key="1">
    <citation type="submission" date="2018-11" db="EMBL/GenBank/DDBJ databases">
        <authorList>
            <person name="Ye M.-Q."/>
            <person name="Du Z.-J."/>
        </authorList>
    </citation>
    <scope>NUCLEOTIDE SEQUENCE [LARGE SCALE GENOMIC DNA]</scope>
    <source>
        <strain evidence="2 3">U0105</strain>
    </source>
</reference>
<evidence type="ECO:0000313" key="2">
    <source>
        <dbReference type="EMBL" id="RPJ65732.1"/>
    </source>
</evidence>
<name>A0A3N5XXY4_9ALTE</name>
<gene>
    <name evidence="2" type="ORF">DRW07_13015</name>
</gene>
<dbReference type="InterPro" id="IPR011050">
    <property type="entry name" value="Pectin_lyase_fold/virulence"/>
</dbReference>
<accession>A0A3N5XXY4</accession>
<evidence type="ECO:0000313" key="3">
    <source>
        <dbReference type="Proteomes" id="UP000275281"/>
    </source>
</evidence>
<dbReference type="Pfam" id="PF13229">
    <property type="entry name" value="Beta_helix"/>
    <property type="match status" value="1"/>
</dbReference>
<evidence type="ECO:0000259" key="1">
    <source>
        <dbReference type="Pfam" id="PF13229"/>
    </source>
</evidence>
<dbReference type="OrthoDB" id="6194467at2"/>
<dbReference type="EMBL" id="RPOK01000004">
    <property type="protein sequence ID" value="RPJ65732.1"/>
    <property type="molecule type" value="Genomic_DNA"/>
</dbReference>
<dbReference type="SUPFAM" id="SSF51126">
    <property type="entry name" value="Pectin lyase-like"/>
    <property type="match status" value="1"/>
</dbReference>
<keyword evidence="3" id="KW-1185">Reference proteome</keyword>
<dbReference type="AlphaFoldDB" id="A0A3N5XXY4"/>
<dbReference type="Gene3D" id="2.160.20.10">
    <property type="entry name" value="Single-stranded right-handed beta-helix, Pectin lyase-like"/>
    <property type="match status" value="1"/>
</dbReference>
<organism evidence="2 3">
    <name type="scientific">Alteromonas sediminis</name>
    <dbReference type="NCBI Taxonomy" id="2259342"/>
    <lineage>
        <taxon>Bacteria</taxon>
        <taxon>Pseudomonadati</taxon>
        <taxon>Pseudomonadota</taxon>
        <taxon>Gammaproteobacteria</taxon>
        <taxon>Alteromonadales</taxon>
        <taxon>Alteromonadaceae</taxon>
        <taxon>Alteromonas/Salinimonas group</taxon>
        <taxon>Alteromonas</taxon>
    </lineage>
</organism>
<dbReference type="Proteomes" id="UP000275281">
    <property type="component" value="Unassembled WGS sequence"/>
</dbReference>
<feature type="domain" description="Right handed beta helix" evidence="1">
    <location>
        <begin position="190"/>
        <end position="322"/>
    </location>
</feature>
<protein>
    <submittedName>
        <fullName evidence="2">Right-handed parallel beta-helix repeat-containing protein</fullName>
    </submittedName>
</protein>
<proteinExistence type="predicted"/>
<comment type="caution">
    <text evidence="2">The sequence shown here is derived from an EMBL/GenBank/DDBJ whole genome shotgun (WGS) entry which is preliminary data.</text>
</comment>
<dbReference type="InterPro" id="IPR012334">
    <property type="entry name" value="Pectin_lyas_fold"/>
</dbReference>
<sequence>MNESFPMTLTKIVICITFWVGYLTNSEADVHRVSSESELYKALVTANHNQVRDSIEVTAGVYELDKRLQFTEANTKLVSASGIANDVILRGKGMRPSATTEVLLDIAAKNISVSGITLEAASHHLIQVRAEADADNFTLTNCVLRDAYQQLFKVSATKESDSPHADFGHISHCLFEYSAGIGPQYYIGGIDAHRIRNWTIANNTFKAIASPAERVAQHAIHIWNNSSNNLVISNTIIDSDRGIGFGMGNSSNQNTGGKIINNLIVHTAKHHRFADVGIILESSPHTEITNNTILMNGRYPNAIEYRFTSTHDVVISGNQVNRRITSRDGGSARLVNNKKLK</sequence>
<dbReference type="InterPro" id="IPR039448">
    <property type="entry name" value="Beta_helix"/>
</dbReference>